<dbReference type="NCBIfam" id="TIGR03838">
    <property type="entry name" value="queuosine_YadB"/>
    <property type="match status" value="1"/>
</dbReference>
<evidence type="ECO:0000313" key="11">
    <source>
        <dbReference type="Proteomes" id="UP000288405"/>
    </source>
</evidence>
<comment type="function">
    <text evidence="7">Catalyzes the tRNA-independent activation of glutamate in presence of ATP and the subsequent transfer of glutamate onto a tRNA(Asp). Glutamate is transferred on the 2-amino-5-(4,5-dihydroxy-2-cyclopenten-1-yl) moiety of the queuosine in the wobble position of the QUC anticodon.</text>
</comment>
<evidence type="ECO:0000256" key="5">
    <source>
        <dbReference type="ARBA" id="ARBA00022840"/>
    </source>
</evidence>
<dbReference type="GO" id="GO:0005524">
    <property type="term" value="F:ATP binding"/>
    <property type="evidence" value="ECO:0007669"/>
    <property type="project" value="UniProtKB-KW"/>
</dbReference>
<feature type="binding site" evidence="7">
    <location>
        <begin position="16"/>
        <end position="20"/>
    </location>
    <ligand>
        <name>L-glutamate</name>
        <dbReference type="ChEBI" id="CHEBI:29985"/>
    </ligand>
</feature>
<evidence type="ECO:0000256" key="1">
    <source>
        <dbReference type="ARBA" id="ARBA00022598"/>
    </source>
</evidence>
<feature type="short sequence motif" description="'HIGH' region" evidence="7">
    <location>
        <begin position="19"/>
        <end position="29"/>
    </location>
</feature>
<comment type="similarity">
    <text evidence="7">Belongs to the class-I aminoacyl-tRNA synthetase family. GluQ subfamily.</text>
</comment>
<feature type="binding site" evidence="7">
    <location>
        <position position="248"/>
    </location>
    <ligand>
        <name>ATP</name>
        <dbReference type="ChEBI" id="CHEBI:30616"/>
    </ligand>
</feature>
<keyword evidence="11" id="KW-1185">Reference proteome</keyword>
<evidence type="ECO:0000256" key="7">
    <source>
        <dbReference type="HAMAP-Rule" id="MF_01428"/>
    </source>
</evidence>
<name>A0A432WCE3_9GAMM</name>
<dbReference type="GO" id="GO:0004818">
    <property type="term" value="F:glutamate-tRNA ligase activity"/>
    <property type="evidence" value="ECO:0007669"/>
    <property type="project" value="TreeGrafter"/>
</dbReference>
<dbReference type="Gene3D" id="3.40.50.620">
    <property type="entry name" value="HUPs"/>
    <property type="match status" value="1"/>
</dbReference>
<feature type="binding site" evidence="7">
    <location>
        <position position="126"/>
    </location>
    <ligand>
        <name>Zn(2+)</name>
        <dbReference type="ChEBI" id="CHEBI:29105"/>
    </ligand>
</feature>
<dbReference type="AlphaFoldDB" id="A0A432WCE3"/>
<comment type="caution">
    <text evidence="10">The sequence shown here is derived from an EMBL/GenBank/DDBJ whole genome shotgun (WGS) entry which is preliminary data.</text>
</comment>
<dbReference type="EC" id="6.1.1.-" evidence="7"/>
<keyword evidence="5 7" id="KW-0067">ATP-binding</keyword>
<keyword evidence="1 7" id="KW-0436">Ligase</keyword>
<organism evidence="10 11">
    <name type="scientific">Aliidiomarina sanyensis</name>
    <dbReference type="NCBI Taxonomy" id="1249555"/>
    <lineage>
        <taxon>Bacteria</taxon>
        <taxon>Pseudomonadati</taxon>
        <taxon>Pseudomonadota</taxon>
        <taxon>Gammaproteobacteria</taxon>
        <taxon>Alteromonadales</taxon>
        <taxon>Idiomarinaceae</taxon>
        <taxon>Aliidiomarina</taxon>
    </lineage>
</organism>
<keyword evidence="3 7" id="KW-0547">Nucleotide-binding</keyword>
<dbReference type="PANTHER" id="PTHR43311:SF1">
    <property type="entry name" value="GLUTAMYL-Q TRNA(ASP) SYNTHETASE"/>
    <property type="match status" value="1"/>
</dbReference>
<feature type="binding site" evidence="7">
    <location>
        <position position="110"/>
    </location>
    <ligand>
        <name>Zn(2+)</name>
        <dbReference type="ChEBI" id="CHEBI:29105"/>
    </ligand>
</feature>
<evidence type="ECO:0000313" key="10">
    <source>
        <dbReference type="EMBL" id="RUO30148.1"/>
    </source>
</evidence>
<keyword evidence="2 7" id="KW-0479">Metal-binding</keyword>
<dbReference type="GO" id="GO:0008270">
    <property type="term" value="F:zinc ion binding"/>
    <property type="evidence" value="ECO:0007669"/>
    <property type="project" value="UniProtKB-UniRule"/>
</dbReference>
<keyword evidence="6 7" id="KW-0030">Aminoacyl-tRNA synthetase</keyword>
<reference evidence="10 11" key="1">
    <citation type="journal article" date="2011" name="Front. Microbiol.">
        <title>Genomic signatures of strain selection and enhancement in Bacillus atrophaeus var. globigii, a historical biowarfare simulant.</title>
        <authorList>
            <person name="Gibbons H.S."/>
            <person name="Broomall S.M."/>
            <person name="McNew L.A."/>
            <person name="Daligault H."/>
            <person name="Chapman C."/>
            <person name="Bruce D."/>
            <person name="Karavis M."/>
            <person name="Krepps M."/>
            <person name="McGregor P.A."/>
            <person name="Hong C."/>
            <person name="Park K.H."/>
            <person name="Akmal A."/>
            <person name="Feldman A."/>
            <person name="Lin J.S."/>
            <person name="Chang W.E."/>
            <person name="Higgs B.W."/>
            <person name="Demirev P."/>
            <person name="Lindquist J."/>
            <person name="Liem A."/>
            <person name="Fochler E."/>
            <person name="Read T.D."/>
            <person name="Tapia R."/>
            <person name="Johnson S."/>
            <person name="Bishop-Lilly K.A."/>
            <person name="Detter C."/>
            <person name="Han C."/>
            <person name="Sozhamannan S."/>
            <person name="Rosenzweig C.N."/>
            <person name="Skowronski E.W."/>
        </authorList>
    </citation>
    <scope>NUCLEOTIDE SEQUENCE [LARGE SCALE GENOMIC DNA]</scope>
    <source>
        <strain evidence="10 11">GYP-17</strain>
    </source>
</reference>
<evidence type="ECO:0000259" key="9">
    <source>
        <dbReference type="Pfam" id="PF00749"/>
    </source>
</evidence>
<dbReference type="SUPFAM" id="SSF52374">
    <property type="entry name" value="Nucleotidylyl transferase"/>
    <property type="match status" value="1"/>
</dbReference>
<protein>
    <recommendedName>
        <fullName evidence="7">Glutamyl-Q tRNA(Asp) synthetase</fullName>
        <shortName evidence="7">Glu-Q-RSs</shortName>
        <ecNumber evidence="7">6.1.1.-</ecNumber>
    </recommendedName>
</protein>
<evidence type="ECO:0000256" key="4">
    <source>
        <dbReference type="ARBA" id="ARBA00022833"/>
    </source>
</evidence>
<dbReference type="InterPro" id="IPR000924">
    <property type="entry name" value="Glu/Gln-tRNA-synth"/>
</dbReference>
<feature type="short sequence motif" description="'KMSKS' region" evidence="7">
    <location>
        <begin position="245"/>
        <end position="249"/>
    </location>
</feature>
<dbReference type="GO" id="GO:0005829">
    <property type="term" value="C:cytosol"/>
    <property type="evidence" value="ECO:0007669"/>
    <property type="project" value="TreeGrafter"/>
</dbReference>
<keyword evidence="8" id="KW-0648">Protein biosynthesis</keyword>
<dbReference type="EMBL" id="PIPM01000010">
    <property type="protein sequence ID" value="RUO30148.1"/>
    <property type="molecule type" value="Genomic_DNA"/>
</dbReference>
<dbReference type="InterPro" id="IPR020058">
    <property type="entry name" value="Glu/Gln-tRNA-synth_Ib_cat-dom"/>
</dbReference>
<feature type="binding site" evidence="7">
    <location>
        <position position="201"/>
    </location>
    <ligand>
        <name>L-glutamate</name>
        <dbReference type="ChEBI" id="CHEBI:29985"/>
    </ligand>
</feature>
<dbReference type="NCBIfam" id="NF004314">
    <property type="entry name" value="PRK05710.1-3"/>
    <property type="match status" value="1"/>
</dbReference>
<gene>
    <name evidence="7" type="primary">gluQ</name>
    <name evidence="10" type="ORF">CWE11_09320</name>
</gene>
<sequence>MAVQPAAESLSDYRGRFAPSPSGPLHAGSLVAALGSYLDARAHAGTWLVRIEDIDPPREVAGAADTILRQLENHGLHWDGQVTWQHQHGARYQAVLEQLTQHEFVYRCHCTRAEIKARAPHYDGFCRTRQSSVLTSSRRFALRLHNTQPVTSFQDRFHGEVICETALAHEDFVLRRRDGLWAYQLAVVADDRAEGITHLVRGEDLLHASAWQLTLWRQLNALGASTVPLPHLAHLPLVYGPDGRKLSKQNHAPALDETKPLENLYYAVQALRLVPEPLHAYSDIDELLTHAQALWSQTKTTENKTQQG</sequence>
<dbReference type="HAMAP" id="MF_01428">
    <property type="entry name" value="Glu_Q_tRNA_synth"/>
    <property type="match status" value="1"/>
</dbReference>
<evidence type="ECO:0000256" key="6">
    <source>
        <dbReference type="ARBA" id="ARBA00023146"/>
    </source>
</evidence>
<dbReference type="InterPro" id="IPR049940">
    <property type="entry name" value="GluQ/Sye"/>
</dbReference>
<dbReference type="Pfam" id="PF00749">
    <property type="entry name" value="tRNA-synt_1c"/>
    <property type="match status" value="1"/>
</dbReference>
<dbReference type="InterPro" id="IPR022380">
    <property type="entry name" value="Glu-Q_tRNA(Asp)_Synthase"/>
</dbReference>
<proteinExistence type="inferred from homology"/>
<feature type="binding site" evidence="7">
    <location>
        <position position="122"/>
    </location>
    <ligand>
        <name>Zn(2+)</name>
        <dbReference type="ChEBI" id="CHEBI:29105"/>
    </ligand>
</feature>
<feature type="binding site" evidence="7">
    <location>
        <position position="108"/>
    </location>
    <ligand>
        <name>Zn(2+)</name>
        <dbReference type="ChEBI" id="CHEBI:29105"/>
    </ligand>
</feature>
<dbReference type="PRINTS" id="PR00987">
    <property type="entry name" value="TRNASYNTHGLU"/>
</dbReference>
<feature type="binding site" evidence="7">
    <location>
        <position position="183"/>
    </location>
    <ligand>
        <name>L-glutamate</name>
        <dbReference type="ChEBI" id="CHEBI:29985"/>
    </ligand>
</feature>
<dbReference type="InterPro" id="IPR014729">
    <property type="entry name" value="Rossmann-like_a/b/a_fold"/>
</dbReference>
<comment type="cofactor">
    <cofactor evidence="7">
        <name>Zn(2+)</name>
        <dbReference type="ChEBI" id="CHEBI:29105"/>
    </cofactor>
    <text evidence="7">Binds 1 zinc ion per subunit.</text>
</comment>
<evidence type="ECO:0000256" key="3">
    <source>
        <dbReference type="ARBA" id="ARBA00022741"/>
    </source>
</evidence>
<evidence type="ECO:0000256" key="2">
    <source>
        <dbReference type="ARBA" id="ARBA00022723"/>
    </source>
</evidence>
<dbReference type="Proteomes" id="UP000288405">
    <property type="component" value="Unassembled WGS sequence"/>
</dbReference>
<dbReference type="GO" id="GO:0006424">
    <property type="term" value="P:glutamyl-tRNA aminoacylation"/>
    <property type="evidence" value="ECO:0007669"/>
    <property type="project" value="InterPro"/>
</dbReference>
<keyword evidence="4 7" id="KW-0862">Zinc</keyword>
<feature type="binding site" evidence="7">
    <location>
        <position position="52"/>
    </location>
    <ligand>
        <name>L-glutamate</name>
        <dbReference type="ChEBI" id="CHEBI:29985"/>
    </ligand>
</feature>
<evidence type="ECO:0000256" key="8">
    <source>
        <dbReference type="RuleBase" id="RU363037"/>
    </source>
</evidence>
<accession>A0A432WCE3</accession>
<dbReference type="RefSeq" id="WP_126777343.1">
    <property type="nucleotide sequence ID" value="NZ_PIPM01000010.1"/>
</dbReference>
<dbReference type="PANTHER" id="PTHR43311">
    <property type="entry name" value="GLUTAMATE--TRNA LIGASE"/>
    <property type="match status" value="1"/>
</dbReference>
<dbReference type="GO" id="GO:0006400">
    <property type="term" value="P:tRNA modification"/>
    <property type="evidence" value="ECO:0007669"/>
    <property type="project" value="InterPro"/>
</dbReference>
<dbReference type="OrthoDB" id="9807503at2"/>
<feature type="domain" description="Glutamyl/glutaminyl-tRNA synthetase class Ib catalytic" evidence="9">
    <location>
        <begin position="14"/>
        <end position="254"/>
    </location>
</feature>